<dbReference type="Pfam" id="PF13359">
    <property type="entry name" value="DDE_Tnp_4"/>
    <property type="match status" value="1"/>
</dbReference>
<dbReference type="OrthoDB" id="7331812at2759"/>
<dbReference type="GO" id="GO:0046872">
    <property type="term" value="F:metal ion binding"/>
    <property type="evidence" value="ECO:0007669"/>
    <property type="project" value="UniProtKB-KW"/>
</dbReference>
<evidence type="ECO:0000256" key="1">
    <source>
        <dbReference type="ARBA" id="ARBA00001968"/>
    </source>
</evidence>
<feature type="compositionally biased region" description="Polar residues" evidence="3">
    <location>
        <begin position="1"/>
        <end position="10"/>
    </location>
</feature>
<organism evidence="5 6">
    <name type="scientific">Paramuricea clavata</name>
    <name type="common">Red gorgonian</name>
    <name type="synonym">Violescent sea-whip</name>
    <dbReference type="NCBI Taxonomy" id="317549"/>
    <lineage>
        <taxon>Eukaryota</taxon>
        <taxon>Metazoa</taxon>
        <taxon>Cnidaria</taxon>
        <taxon>Anthozoa</taxon>
        <taxon>Octocorallia</taxon>
        <taxon>Malacalcyonacea</taxon>
        <taxon>Plexauridae</taxon>
        <taxon>Paramuricea</taxon>
    </lineage>
</organism>
<evidence type="ECO:0000256" key="2">
    <source>
        <dbReference type="ARBA" id="ARBA00022723"/>
    </source>
</evidence>
<evidence type="ECO:0000259" key="4">
    <source>
        <dbReference type="Pfam" id="PF13359"/>
    </source>
</evidence>
<dbReference type="AlphaFoldDB" id="A0A6S7K9U5"/>
<protein>
    <recommendedName>
        <fullName evidence="4">DDE Tnp4 domain-containing protein</fullName>
    </recommendedName>
</protein>
<keyword evidence="2" id="KW-0479">Metal-binding</keyword>
<comment type="caution">
    <text evidence="5">The sequence shown here is derived from an EMBL/GenBank/DDBJ whole genome shotgun (WGS) entry which is preliminary data.</text>
</comment>
<dbReference type="EMBL" id="CACRXK020013310">
    <property type="protein sequence ID" value="CAB4024933.1"/>
    <property type="molecule type" value="Genomic_DNA"/>
</dbReference>
<accession>A0A6S7K9U5</accession>
<dbReference type="Proteomes" id="UP001152795">
    <property type="component" value="Unassembled WGS sequence"/>
</dbReference>
<reference evidence="5" key="1">
    <citation type="submission" date="2020-04" db="EMBL/GenBank/DDBJ databases">
        <authorList>
            <person name="Alioto T."/>
            <person name="Alioto T."/>
            <person name="Gomez Garrido J."/>
        </authorList>
    </citation>
    <scope>NUCLEOTIDE SEQUENCE</scope>
    <source>
        <strain evidence="5">A484AB</strain>
    </source>
</reference>
<feature type="domain" description="DDE Tnp4" evidence="4">
    <location>
        <begin position="72"/>
        <end position="176"/>
    </location>
</feature>
<proteinExistence type="predicted"/>
<gene>
    <name evidence="5" type="ORF">PACLA_8A008758</name>
</gene>
<evidence type="ECO:0000256" key="3">
    <source>
        <dbReference type="SAM" id="MobiDB-lite"/>
    </source>
</evidence>
<dbReference type="InterPro" id="IPR027806">
    <property type="entry name" value="HARBI1_dom"/>
</dbReference>
<dbReference type="PANTHER" id="PTHR23080:SF133">
    <property type="entry name" value="SI:CH211-262I1.5-RELATED"/>
    <property type="match status" value="1"/>
</dbReference>
<comment type="cofactor">
    <cofactor evidence="1">
        <name>a divalent metal cation</name>
        <dbReference type="ChEBI" id="CHEBI:60240"/>
    </cofactor>
</comment>
<keyword evidence="6" id="KW-1185">Reference proteome</keyword>
<feature type="region of interest" description="Disordered" evidence="3">
    <location>
        <begin position="1"/>
        <end position="20"/>
    </location>
</feature>
<name>A0A6S7K9U5_PARCT</name>
<evidence type="ECO:0000313" key="5">
    <source>
        <dbReference type="EMBL" id="CAB4024933.1"/>
    </source>
</evidence>
<sequence>MVGQGSNNGKIESAEQQKRGRKRFLSPEEEFFLVLTKLRCGLLEGDLAARKHVDATMPASFKENFPQTRVVIDCTEMFIEMPSAPVTQGATFSSYKHHNTAKGLVGISLAGTLTFVSELHSGRTSDKELTKDCGILKLLEEGDQITADKGFLIEDCLPDGVTLHIPPFLKDQNQLSIEDELNLIECMLNFTVADKGNTNI</sequence>
<evidence type="ECO:0000313" key="6">
    <source>
        <dbReference type="Proteomes" id="UP001152795"/>
    </source>
</evidence>
<dbReference type="PANTHER" id="PTHR23080">
    <property type="entry name" value="THAP DOMAIN PROTEIN"/>
    <property type="match status" value="1"/>
</dbReference>